<dbReference type="SMART" id="SM01391">
    <property type="entry name" value="Filament"/>
    <property type="match status" value="1"/>
</dbReference>
<keyword evidence="1" id="KW-0416">Keratin</keyword>
<dbReference type="InterPro" id="IPR002957">
    <property type="entry name" value="Keratin_I"/>
</dbReference>
<sequence length="447" mass="49196">MLKNFSSSSYAPGIGQRGSSISLRQSSVPTVARASSLYGASRGVTMSVAPSTFSAAGTNLASSFVYGSGSVAGGNFSLTDAVDTSTLGNGKAAMQNLNDRLATYLERVRSLEKANAALELQIHEFLEKRGPVQRDTSAYEVTIADLHAQIQDATRENASIYLSIDNAKLAADDFRVKYETELALRQSVEADITRLRKLLDEMTVARADLEMQIEGLKEELIYLKKNHEEELKAIRNQSGDVNVEVDAPAQVDLSAILAEVRQQYESLIARNQKEVEAWHQSKFDALNKEMSTNTETLHTSKSEITELRRTVQNLEIELQSALNLKVSLEGTLAETESRYAAQLLQLQDIVTSLEEQLAQLRAAIEQSSLDYQRLLDIKTRLEMEIAEYRRLLDGEDRSHIVETTKDTSLSSSKTTTTKVVTIVEEVVDGKVVSSSSSSTSSSQLVKS</sequence>
<evidence type="ECO:0000256" key="4">
    <source>
        <dbReference type="SAM" id="Coils"/>
    </source>
</evidence>
<dbReference type="Gene3D" id="1.20.5.170">
    <property type="match status" value="1"/>
</dbReference>
<dbReference type="FunFam" id="1.20.5.170:FF:000002">
    <property type="entry name" value="Type I keratin KA11"/>
    <property type="match status" value="1"/>
</dbReference>
<dbReference type="PANTHER" id="PTHR23239:SF367">
    <property type="entry name" value="KERATIN 15-RELATED"/>
    <property type="match status" value="1"/>
</dbReference>
<gene>
    <name evidence="6" type="primary">K1c1_1</name>
    <name evidence="6" type="ORF">GTO96_0011007</name>
</gene>
<dbReference type="OrthoDB" id="2441647at2759"/>
<feature type="non-terminal residue" evidence="6">
    <location>
        <position position="447"/>
    </location>
</feature>
<keyword evidence="7" id="KW-1185">Reference proteome</keyword>
<proteinExistence type="predicted"/>
<dbReference type="AlphaFoldDB" id="A0A8X7X388"/>
<dbReference type="GO" id="GO:0005882">
    <property type="term" value="C:intermediate filament"/>
    <property type="evidence" value="ECO:0007669"/>
    <property type="project" value="UniProtKB-KW"/>
</dbReference>
<dbReference type="FunFam" id="1.20.5.500:FF:000001">
    <property type="entry name" value="Type II keratin 23"/>
    <property type="match status" value="1"/>
</dbReference>
<dbReference type="EMBL" id="JAATIS010004753">
    <property type="protein sequence ID" value="KAG2461000.1"/>
    <property type="molecule type" value="Genomic_DNA"/>
</dbReference>
<dbReference type="PROSITE" id="PS51842">
    <property type="entry name" value="IF_ROD_2"/>
    <property type="match status" value="1"/>
</dbReference>
<name>A0A8X7X388_POLSE</name>
<dbReference type="PRINTS" id="PR01248">
    <property type="entry name" value="TYPE1KERATIN"/>
</dbReference>
<organism evidence="6 7">
    <name type="scientific">Polypterus senegalus</name>
    <name type="common">Senegal bichir</name>
    <dbReference type="NCBI Taxonomy" id="55291"/>
    <lineage>
        <taxon>Eukaryota</taxon>
        <taxon>Metazoa</taxon>
        <taxon>Chordata</taxon>
        <taxon>Craniata</taxon>
        <taxon>Vertebrata</taxon>
        <taxon>Euteleostomi</taxon>
        <taxon>Actinopterygii</taxon>
        <taxon>Polypteriformes</taxon>
        <taxon>Polypteridae</taxon>
        <taxon>Polypterus</taxon>
    </lineage>
</organism>
<feature type="domain" description="IF rod" evidence="5">
    <location>
        <begin position="90"/>
        <end position="399"/>
    </location>
</feature>
<evidence type="ECO:0000313" key="6">
    <source>
        <dbReference type="EMBL" id="KAG2461000.1"/>
    </source>
</evidence>
<dbReference type="Proteomes" id="UP000886611">
    <property type="component" value="Unassembled WGS sequence"/>
</dbReference>
<feature type="coiled-coil region" evidence="4">
    <location>
        <begin position="192"/>
        <end position="391"/>
    </location>
</feature>
<dbReference type="GO" id="GO:0005198">
    <property type="term" value="F:structural molecule activity"/>
    <property type="evidence" value="ECO:0007669"/>
    <property type="project" value="InterPro"/>
</dbReference>
<evidence type="ECO:0000313" key="7">
    <source>
        <dbReference type="Proteomes" id="UP000886611"/>
    </source>
</evidence>
<comment type="caution">
    <text evidence="6">The sequence shown here is derived from an EMBL/GenBank/DDBJ whole genome shotgun (WGS) entry which is preliminary data.</text>
</comment>
<dbReference type="Gene3D" id="1.20.5.1160">
    <property type="entry name" value="Vasodilator-stimulated phosphoprotein"/>
    <property type="match status" value="1"/>
</dbReference>
<dbReference type="Pfam" id="PF00038">
    <property type="entry name" value="Filament"/>
    <property type="match status" value="1"/>
</dbReference>
<dbReference type="SUPFAM" id="SSF64593">
    <property type="entry name" value="Intermediate filament protein, coiled coil region"/>
    <property type="match status" value="2"/>
</dbReference>
<reference evidence="6 7" key="1">
    <citation type="journal article" date="2021" name="Cell">
        <title>Tracing the genetic footprints of vertebrate landing in non-teleost ray-finned fishes.</title>
        <authorList>
            <person name="Bi X."/>
            <person name="Wang K."/>
            <person name="Yang L."/>
            <person name="Pan H."/>
            <person name="Jiang H."/>
            <person name="Wei Q."/>
            <person name="Fang M."/>
            <person name="Yu H."/>
            <person name="Zhu C."/>
            <person name="Cai Y."/>
            <person name="He Y."/>
            <person name="Gan X."/>
            <person name="Zeng H."/>
            <person name="Yu D."/>
            <person name="Zhu Y."/>
            <person name="Jiang H."/>
            <person name="Qiu Q."/>
            <person name="Yang H."/>
            <person name="Zhang Y.E."/>
            <person name="Wang W."/>
            <person name="Zhu M."/>
            <person name="He S."/>
            <person name="Zhang G."/>
        </authorList>
    </citation>
    <scope>NUCLEOTIDE SEQUENCE [LARGE SCALE GENOMIC DNA]</scope>
    <source>
        <strain evidence="6">Bchr_013</strain>
    </source>
</reference>
<dbReference type="Gene3D" id="1.20.5.500">
    <property type="entry name" value="Single helix bin"/>
    <property type="match status" value="1"/>
</dbReference>
<feature type="coiled-coil region" evidence="4">
    <location>
        <begin position="94"/>
        <end position="128"/>
    </location>
</feature>
<evidence type="ECO:0000256" key="2">
    <source>
        <dbReference type="ARBA" id="ARBA00022754"/>
    </source>
</evidence>
<dbReference type="FunFam" id="1.20.5.1160:FF:000002">
    <property type="entry name" value="Type I keratin 10"/>
    <property type="match status" value="1"/>
</dbReference>
<keyword evidence="3 4" id="KW-0175">Coiled coil</keyword>
<dbReference type="InterPro" id="IPR039008">
    <property type="entry name" value="IF_rod_dom"/>
</dbReference>
<keyword evidence="2" id="KW-0403">Intermediate filament</keyword>
<feature type="non-terminal residue" evidence="6">
    <location>
        <position position="1"/>
    </location>
</feature>
<evidence type="ECO:0000256" key="1">
    <source>
        <dbReference type="ARBA" id="ARBA00022744"/>
    </source>
</evidence>
<dbReference type="PANTHER" id="PTHR23239">
    <property type="entry name" value="INTERMEDIATE FILAMENT"/>
    <property type="match status" value="1"/>
</dbReference>
<evidence type="ECO:0000259" key="5">
    <source>
        <dbReference type="PROSITE" id="PS51842"/>
    </source>
</evidence>
<evidence type="ECO:0000256" key="3">
    <source>
        <dbReference type="ARBA" id="ARBA00023054"/>
    </source>
</evidence>
<accession>A0A8X7X388</accession>
<protein>
    <submittedName>
        <fullName evidence="6">K1C1 protein</fullName>
    </submittedName>
</protein>